<sequence length="345" mass="38237">MGIKYEGTTIPTSFASCSVPKAVGGSLPDKLKAIRDAGFDAIELSMPDIMEYGRELRDDLLVETDYDDVADVASKIRIITQELGLDILMLQPFARFEGWSKSKHPEERKDAFNRARGWMKVMEAAGTTMLQIGSSDSEEISSDTDEMAADLGELADIFAEKGLRIAYENWCWATHAPTWKSVWEIVKKANRPNLGLCLDTFQTAGSELADPSTSSGYIEGGVSKADLETRWRNSLLKLSETVPPEKIFLLQISDAYKMKPPIDSCKDLDGQGPRARWSYECRPLPGGGGYLPVREVLEAVLRTGFKGYLSVEVFDGMEIGMSSLQEYMGRAMESLNKLVLSTEDK</sequence>
<dbReference type="InterPro" id="IPR013022">
    <property type="entry name" value="Xyl_isomerase-like_TIM-brl"/>
</dbReference>
<name>A0ABR0SNW4_9HYPO</name>
<dbReference type="Gene3D" id="3.20.20.150">
    <property type="entry name" value="Divalent-metal-dependent TIM barrel enzymes"/>
    <property type="match status" value="1"/>
</dbReference>
<comment type="caution">
    <text evidence="2">The sequence shown here is derived from an EMBL/GenBank/DDBJ whole genome shotgun (WGS) entry which is preliminary data.</text>
</comment>
<dbReference type="SUPFAM" id="SSF51658">
    <property type="entry name" value="Xylose isomerase-like"/>
    <property type="match status" value="1"/>
</dbReference>
<dbReference type="InterPro" id="IPR036237">
    <property type="entry name" value="Xyl_isomerase-like_sf"/>
</dbReference>
<dbReference type="Pfam" id="PF01261">
    <property type="entry name" value="AP_endonuc_2"/>
    <property type="match status" value="1"/>
</dbReference>
<feature type="domain" description="Xylose isomerase-like TIM barrel" evidence="1">
    <location>
        <begin position="31"/>
        <end position="325"/>
    </location>
</feature>
<dbReference type="Proteomes" id="UP001338125">
    <property type="component" value="Unassembled WGS sequence"/>
</dbReference>
<dbReference type="PANTHER" id="PTHR12110">
    <property type="entry name" value="HYDROXYPYRUVATE ISOMERASE"/>
    <property type="match status" value="1"/>
</dbReference>
<keyword evidence="3" id="KW-1185">Reference proteome</keyword>
<dbReference type="EMBL" id="JAVFKD010000012">
    <property type="protein sequence ID" value="KAK5993788.1"/>
    <property type="molecule type" value="Genomic_DNA"/>
</dbReference>
<organism evidence="2 3">
    <name type="scientific">Cladobotryum mycophilum</name>
    <dbReference type="NCBI Taxonomy" id="491253"/>
    <lineage>
        <taxon>Eukaryota</taxon>
        <taxon>Fungi</taxon>
        <taxon>Dikarya</taxon>
        <taxon>Ascomycota</taxon>
        <taxon>Pezizomycotina</taxon>
        <taxon>Sordariomycetes</taxon>
        <taxon>Hypocreomycetidae</taxon>
        <taxon>Hypocreales</taxon>
        <taxon>Hypocreaceae</taxon>
        <taxon>Cladobotryum</taxon>
    </lineage>
</organism>
<gene>
    <name evidence="2" type="ORF">PT974_07225</name>
</gene>
<accession>A0ABR0SNW4</accession>
<protein>
    <submittedName>
        <fullName evidence="2">3-dehydroshikimate dehydratase</fullName>
    </submittedName>
</protein>
<evidence type="ECO:0000313" key="2">
    <source>
        <dbReference type="EMBL" id="KAK5993788.1"/>
    </source>
</evidence>
<dbReference type="PANTHER" id="PTHR12110:SF56">
    <property type="entry name" value="DEHYDRATASE, PUTATIVE (AFU_ORTHOLOGUE AFUA_6G08740)-RELATED"/>
    <property type="match status" value="1"/>
</dbReference>
<evidence type="ECO:0000313" key="3">
    <source>
        <dbReference type="Proteomes" id="UP001338125"/>
    </source>
</evidence>
<dbReference type="InterPro" id="IPR050312">
    <property type="entry name" value="IolE/XylAMocC-like"/>
</dbReference>
<proteinExistence type="predicted"/>
<dbReference type="PROSITE" id="PS51257">
    <property type="entry name" value="PROKAR_LIPOPROTEIN"/>
    <property type="match status" value="1"/>
</dbReference>
<reference evidence="2 3" key="1">
    <citation type="submission" date="2024-01" db="EMBL/GenBank/DDBJ databases">
        <title>Complete genome of Cladobotryum mycophilum ATHUM6906.</title>
        <authorList>
            <person name="Christinaki A.C."/>
            <person name="Myridakis A.I."/>
            <person name="Kouvelis V.N."/>
        </authorList>
    </citation>
    <scope>NUCLEOTIDE SEQUENCE [LARGE SCALE GENOMIC DNA]</scope>
    <source>
        <strain evidence="2 3">ATHUM6906</strain>
    </source>
</reference>
<evidence type="ECO:0000259" key="1">
    <source>
        <dbReference type="Pfam" id="PF01261"/>
    </source>
</evidence>